<keyword evidence="2" id="KW-1185">Reference proteome</keyword>
<dbReference type="RefSeq" id="WP_145264562.1">
    <property type="nucleotide sequence ID" value="NZ_CP036316.1"/>
</dbReference>
<accession>A0A517TBY9</accession>
<organism evidence="1 2">
    <name type="scientific">Calycomorphotria hydatis</name>
    <dbReference type="NCBI Taxonomy" id="2528027"/>
    <lineage>
        <taxon>Bacteria</taxon>
        <taxon>Pseudomonadati</taxon>
        <taxon>Planctomycetota</taxon>
        <taxon>Planctomycetia</taxon>
        <taxon>Planctomycetales</taxon>
        <taxon>Planctomycetaceae</taxon>
        <taxon>Calycomorphotria</taxon>
    </lineage>
</organism>
<protein>
    <submittedName>
        <fullName evidence="1">Uncharacterized protein</fullName>
    </submittedName>
</protein>
<dbReference type="AlphaFoldDB" id="A0A517TBY9"/>
<dbReference type="KEGG" id="chya:V22_31590"/>
<dbReference type="EMBL" id="CP036316">
    <property type="protein sequence ID" value="QDT65896.1"/>
    <property type="molecule type" value="Genomic_DNA"/>
</dbReference>
<evidence type="ECO:0000313" key="2">
    <source>
        <dbReference type="Proteomes" id="UP000319976"/>
    </source>
</evidence>
<reference evidence="1 2" key="1">
    <citation type="submission" date="2019-02" db="EMBL/GenBank/DDBJ databases">
        <title>Deep-cultivation of Planctomycetes and their phenomic and genomic characterization uncovers novel biology.</title>
        <authorList>
            <person name="Wiegand S."/>
            <person name="Jogler M."/>
            <person name="Boedeker C."/>
            <person name="Pinto D."/>
            <person name="Vollmers J."/>
            <person name="Rivas-Marin E."/>
            <person name="Kohn T."/>
            <person name="Peeters S.H."/>
            <person name="Heuer A."/>
            <person name="Rast P."/>
            <person name="Oberbeckmann S."/>
            <person name="Bunk B."/>
            <person name="Jeske O."/>
            <person name="Meyerdierks A."/>
            <person name="Storesund J.E."/>
            <person name="Kallscheuer N."/>
            <person name="Luecker S."/>
            <person name="Lage O.M."/>
            <person name="Pohl T."/>
            <person name="Merkel B.J."/>
            <person name="Hornburger P."/>
            <person name="Mueller R.-W."/>
            <person name="Bruemmer F."/>
            <person name="Labrenz M."/>
            <person name="Spormann A.M."/>
            <person name="Op den Camp H."/>
            <person name="Overmann J."/>
            <person name="Amann R."/>
            <person name="Jetten M.S.M."/>
            <person name="Mascher T."/>
            <person name="Medema M.H."/>
            <person name="Devos D.P."/>
            <person name="Kaster A.-K."/>
            <person name="Ovreas L."/>
            <person name="Rohde M."/>
            <person name="Galperin M.Y."/>
            <person name="Jogler C."/>
        </authorList>
    </citation>
    <scope>NUCLEOTIDE SEQUENCE [LARGE SCALE GENOMIC DNA]</scope>
    <source>
        <strain evidence="1 2">V22</strain>
    </source>
</reference>
<dbReference type="OrthoDB" id="208387at2"/>
<proteinExistence type="predicted"/>
<gene>
    <name evidence="1" type="ORF">V22_31590</name>
</gene>
<sequence length="415" mass="45710">MDRNPLRWIHATQVRPGGRLEELQELTKEQQSIAAECSTRAWEQLVQFAIQRDVNFLLVTNSPVDQSVSLKAERRFQEGLISLSNAGIPLFWGIDSSAGEHEQAILNIAGGLSSVHIIDASQTQLFDLTHRGGCLARLQVIRETGFGHGDPNAMGQLASDGTVPSIAWIPRSVANHNYDWRSQTAPGICYIAVDATSSQHGHPNTGNDFTPVLHTPAPLAPFAAQTQVPCGASLIEMPLDSSAHWQSIPLSSVRRVSLSIRPHSPHPSQEDLIHAAQEALQAVSANAVERLWLVNWTFEMNEPTLDYFQSREGWQPLLWAMEQLNPPSGSVQLAHHIDLRLNLEQLAQNEAEDRPRDFLQCLMNSPHVSSGLNASPQLTDSSIAYRFSELSDSADLTNISQRAAAYVSHLRMDAA</sequence>
<evidence type="ECO:0000313" key="1">
    <source>
        <dbReference type="EMBL" id="QDT65896.1"/>
    </source>
</evidence>
<name>A0A517TBY9_9PLAN</name>
<dbReference type="Proteomes" id="UP000319976">
    <property type="component" value="Chromosome"/>
</dbReference>